<evidence type="ECO:0000259" key="6">
    <source>
        <dbReference type="SMART" id="SM00849"/>
    </source>
</evidence>
<evidence type="ECO:0000313" key="7">
    <source>
        <dbReference type="EMBL" id="GAA2394874.1"/>
    </source>
</evidence>
<reference evidence="8" key="1">
    <citation type="journal article" date="2019" name="Int. J. Syst. Evol. Microbiol.">
        <title>The Global Catalogue of Microorganisms (GCM) 10K type strain sequencing project: providing services to taxonomists for standard genome sequencing and annotation.</title>
        <authorList>
            <consortium name="The Broad Institute Genomics Platform"/>
            <consortium name="The Broad Institute Genome Sequencing Center for Infectious Disease"/>
            <person name="Wu L."/>
            <person name="Ma J."/>
        </authorList>
    </citation>
    <scope>NUCLEOTIDE SEQUENCE [LARGE SCALE GENOMIC DNA]</scope>
    <source>
        <strain evidence="8">JCM 3272</strain>
    </source>
</reference>
<keyword evidence="5" id="KW-0862">Zinc</keyword>
<dbReference type="SUPFAM" id="SSF56281">
    <property type="entry name" value="Metallo-hydrolase/oxidoreductase"/>
    <property type="match status" value="1"/>
</dbReference>
<keyword evidence="4" id="KW-0378">Hydrolase</keyword>
<comment type="caution">
    <text evidence="7">The sequence shown here is derived from an EMBL/GenBank/DDBJ whole genome shotgun (WGS) entry which is preliminary data.</text>
</comment>
<evidence type="ECO:0000256" key="1">
    <source>
        <dbReference type="ARBA" id="ARBA00001947"/>
    </source>
</evidence>
<comment type="similarity">
    <text evidence="2">Belongs to the metallo-beta-lactamase superfamily.</text>
</comment>
<organism evidence="7 8">
    <name type="scientific">Dactylosporangium salmoneum</name>
    <dbReference type="NCBI Taxonomy" id="53361"/>
    <lineage>
        <taxon>Bacteria</taxon>
        <taxon>Bacillati</taxon>
        <taxon>Actinomycetota</taxon>
        <taxon>Actinomycetes</taxon>
        <taxon>Micromonosporales</taxon>
        <taxon>Micromonosporaceae</taxon>
        <taxon>Dactylosporangium</taxon>
    </lineage>
</organism>
<gene>
    <name evidence="7" type="ORF">GCM10010170_109120</name>
</gene>
<evidence type="ECO:0000256" key="5">
    <source>
        <dbReference type="ARBA" id="ARBA00022833"/>
    </source>
</evidence>
<proteinExistence type="inferred from homology"/>
<dbReference type="CDD" id="cd07729">
    <property type="entry name" value="AHL_lactonase_MBL-fold"/>
    <property type="match status" value="1"/>
</dbReference>
<keyword evidence="8" id="KW-1185">Reference proteome</keyword>
<dbReference type="InterPro" id="IPR036866">
    <property type="entry name" value="RibonucZ/Hydroxyglut_hydro"/>
</dbReference>
<sequence length="233" mass="25952">MTDVVELIPLETGRVREVGVPIPVYLLRLTGGRHALVDTGCARAVIGDPESHFVLTEEEHVVGRLRALGLSPADIGTVVVSHFDPDHAGANDEFPGAEFVVQRAQYEHARTSGLYRYEWFRGQWDDPRLRYRLVDGDTELLPGVTLLECGGHVPGHQAVLVRLPETGTVLLAGDAWARGTEAQTRPMSPFDLDEGETRKAQRRLMDLARRLPVDLVVHNHDAEQWASLRPSYR</sequence>
<name>A0ABP5V986_9ACTN</name>
<evidence type="ECO:0000313" key="8">
    <source>
        <dbReference type="Proteomes" id="UP001501444"/>
    </source>
</evidence>
<dbReference type="PANTHER" id="PTHR42978:SF2">
    <property type="entry name" value="102 KBASES UNSTABLE REGION: FROM 1 TO 119443"/>
    <property type="match status" value="1"/>
</dbReference>
<dbReference type="InterPro" id="IPR001279">
    <property type="entry name" value="Metallo-B-lactamas"/>
</dbReference>
<dbReference type="EMBL" id="BAAARV010000141">
    <property type="protein sequence ID" value="GAA2394874.1"/>
    <property type="molecule type" value="Genomic_DNA"/>
</dbReference>
<evidence type="ECO:0000256" key="4">
    <source>
        <dbReference type="ARBA" id="ARBA00022801"/>
    </source>
</evidence>
<evidence type="ECO:0000256" key="3">
    <source>
        <dbReference type="ARBA" id="ARBA00022723"/>
    </source>
</evidence>
<feature type="domain" description="Metallo-beta-lactamase" evidence="6">
    <location>
        <begin position="21"/>
        <end position="220"/>
    </location>
</feature>
<dbReference type="PANTHER" id="PTHR42978">
    <property type="entry name" value="QUORUM-QUENCHING LACTONASE YTNP-RELATED-RELATED"/>
    <property type="match status" value="1"/>
</dbReference>
<accession>A0ABP5V986</accession>
<comment type="cofactor">
    <cofactor evidence="1">
        <name>Zn(2+)</name>
        <dbReference type="ChEBI" id="CHEBI:29105"/>
    </cofactor>
</comment>
<keyword evidence="3" id="KW-0479">Metal-binding</keyword>
<dbReference type="SMART" id="SM00849">
    <property type="entry name" value="Lactamase_B"/>
    <property type="match status" value="1"/>
</dbReference>
<dbReference type="InterPro" id="IPR051013">
    <property type="entry name" value="MBL_superfamily_lactonases"/>
</dbReference>
<dbReference type="Pfam" id="PF00753">
    <property type="entry name" value="Lactamase_B"/>
    <property type="match status" value="1"/>
</dbReference>
<dbReference type="Gene3D" id="3.60.15.10">
    <property type="entry name" value="Ribonuclease Z/Hydroxyacylglutathione hydrolase-like"/>
    <property type="match status" value="1"/>
</dbReference>
<evidence type="ECO:0000256" key="2">
    <source>
        <dbReference type="ARBA" id="ARBA00007749"/>
    </source>
</evidence>
<dbReference type="RefSeq" id="WP_344620699.1">
    <property type="nucleotide sequence ID" value="NZ_BAAARV010000141.1"/>
</dbReference>
<protein>
    <recommendedName>
        <fullName evidence="6">Metallo-beta-lactamase domain-containing protein</fullName>
    </recommendedName>
</protein>
<dbReference type="Proteomes" id="UP001501444">
    <property type="component" value="Unassembled WGS sequence"/>
</dbReference>